<dbReference type="Pfam" id="PF07858">
    <property type="entry name" value="LEH"/>
    <property type="match status" value="1"/>
</dbReference>
<dbReference type="GO" id="GO:0004301">
    <property type="term" value="F:epoxide hydrolase activity"/>
    <property type="evidence" value="ECO:0007669"/>
    <property type="project" value="UniProtKB-EC"/>
</dbReference>
<evidence type="ECO:0000313" key="2">
    <source>
        <dbReference type="EMBL" id="MQY20402.1"/>
    </source>
</evidence>
<dbReference type="InterPro" id="IPR032710">
    <property type="entry name" value="NTF2-like_dom_sf"/>
</dbReference>
<keyword evidence="2" id="KW-0378">Hydrolase</keyword>
<feature type="domain" description="Limonene-1,2-epoxide hydrolase" evidence="1">
    <location>
        <begin position="4"/>
        <end position="117"/>
    </location>
</feature>
<organism evidence="2 3">
    <name type="scientific">Nocardia macrotermitis</name>
    <dbReference type="NCBI Taxonomy" id="2585198"/>
    <lineage>
        <taxon>Bacteria</taxon>
        <taxon>Bacillati</taxon>
        <taxon>Actinomycetota</taxon>
        <taxon>Actinomycetes</taxon>
        <taxon>Mycobacteriales</taxon>
        <taxon>Nocardiaceae</taxon>
        <taxon>Nocardia</taxon>
    </lineage>
</organism>
<evidence type="ECO:0000259" key="1">
    <source>
        <dbReference type="Pfam" id="PF07858"/>
    </source>
</evidence>
<dbReference type="OrthoDB" id="9781757at2"/>
<proteinExistence type="predicted"/>
<gene>
    <name evidence="2" type="primary">ephG_2</name>
    <name evidence="2" type="ORF">NRB20_35070</name>
</gene>
<dbReference type="Gene3D" id="3.10.450.50">
    <property type="match status" value="1"/>
</dbReference>
<comment type="caution">
    <text evidence="2">The sequence shown here is derived from an EMBL/GenBank/DDBJ whole genome shotgun (WGS) entry which is preliminary data.</text>
</comment>
<evidence type="ECO:0000313" key="3">
    <source>
        <dbReference type="Proteomes" id="UP000438448"/>
    </source>
</evidence>
<sequence>MGAKRTAELFLDLMRRRDPAFADLLHPDVEYSMSSPTIRGKRNVLRVMRLFRNVDIVHIDSVAAAGDTVLSERIDRINLGPIHIYVWINARLTIRDGQIVSWRDYSDPWELSTGLLRALAGTIIPALRPQPPAAARNAGH</sequence>
<protein>
    <submittedName>
        <fullName evidence="2">Epoxide hydrolase EphG</fullName>
        <ecNumber evidence="2">3.3.2.10</ecNumber>
    </submittedName>
</protein>
<dbReference type="EC" id="3.3.2.10" evidence="2"/>
<keyword evidence="3" id="KW-1185">Reference proteome</keyword>
<dbReference type="RefSeq" id="WP_153411187.1">
    <property type="nucleotide sequence ID" value="NZ_WEGK01000007.1"/>
</dbReference>
<accession>A0A7K0D503</accession>
<dbReference type="InterPro" id="IPR013100">
    <property type="entry name" value="LEH"/>
</dbReference>
<dbReference type="AlphaFoldDB" id="A0A7K0D503"/>
<name>A0A7K0D503_9NOCA</name>
<reference evidence="2 3" key="1">
    <citation type="submission" date="2019-10" db="EMBL/GenBank/DDBJ databases">
        <title>Nocardia macrotermitis sp. nov. and Nocardia aurantia sp. nov., isolated from the gut of fungus growing-termite Macrotermes natalensis.</title>
        <authorList>
            <person name="Benndorf R."/>
            <person name="Schwitalla J."/>
            <person name="Martin K."/>
            <person name="De Beer W."/>
            <person name="Kaster A.-K."/>
            <person name="Vollmers J."/>
            <person name="Poulsen M."/>
            <person name="Beemelmanns C."/>
        </authorList>
    </citation>
    <scope>NUCLEOTIDE SEQUENCE [LARGE SCALE GENOMIC DNA]</scope>
    <source>
        <strain evidence="2 3">RB20</strain>
    </source>
</reference>
<dbReference type="SUPFAM" id="SSF54427">
    <property type="entry name" value="NTF2-like"/>
    <property type="match status" value="1"/>
</dbReference>
<dbReference type="Proteomes" id="UP000438448">
    <property type="component" value="Unassembled WGS sequence"/>
</dbReference>
<dbReference type="EMBL" id="WEGK01000007">
    <property type="protein sequence ID" value="MQY20402.1"/>
    <property type="molecule type" value="Genomic_DNA"/>
</dbReference>